<organism evidence="1 2">
    <name type="scientific">Mycena chlorophos</name>
    <name type="common">Agaric fungus</name>
    <name type="synonym">Agaricus chlorophos</name>
    <dbReference type="NCBI Taxonomy" id="658473"/>
    <lineage>
        <taxon>Eukaryota</taxon>
        <taxon>Fungi</taxon>
        <taxon>Dikarya</taxon>
        <taxon>Basidiomycota</taxon>
        <taxon>Agaricomycotina</taxon>
        <taxon>Agaricomycetes</taxon>
        <taxon>Agaricomycetidae</taxon>
        <taxon>Agaricales</taxon>
        <taxon>Marasmiineae</taxon>
        <taxon>Mycenaceae</taxon>
        <taxon>Mycena</taxon>
    </lineage>
</organism>
<proteinExistence type="predicted"/>
<accession>A0ABQ0L4Y0</accession>
<dbReference type="Proteomes" id="UP000815677">
    <property type="component" value="Unassembled WGS sequence"/>
</dbReference>
<evidence type="ECO:0000313" key="2">
    <source>
        <dbReference type="Proteomes" id="UP000815677"/>
    </source>
</evidence>
<gene>
    <name evidence="1" type="ORF">MCHLO_03755</name>
</gene>
<keyword evidence="2" id="KW-1185">Reference proteome</keyword>
<dbReference type="EMBL" id="DF842145">
    <property type="protein sequence ID" value="GAT46217.1"/>
    <property type="molecule type" value="Genomic_DNA"/>
</dbReference>
<reference evidence="1" key="1">
    <citation type="submission" date="2014-09" db="EMBL/GenBank/DDBJ databases">
        <title>Genome sequence of the luminous mushroom Mycena chlorophos for searching fungal bioluminescence genes.</title>
        <authorList>
            <person name="Tanaka Y."/>
            <person name="Kasuga D."/>
            <person name="Oba Y."/>
            <person name="Hase S."/>
            <person name="Sato K."/>
            <person name="Oba Y."/>
            <person name="Sakakibara Y."/>
        </authorList>
    </citation>
    <scope>NUCLEOTIDE SEQUENCE</scope>
</reference>
<sequence length="230" mass="25336">MATPVSLSVPASRPPTMQTINDTAGLSAILDQLRASQAWQNANNQSTAVEQVQHGSEAPSVAALLSQLNPIQAVSQPVASVPATAQPDIRYLTFQQALPKLSQLDSAVLAAIQQLKRDQEKLERDLFAERVAIRTKYEAKVTVAQNKARLIGANGVSKHEAEMISRAYEKELKQFDTERALLAWEQLVAKQQSALAQLNVPVMFPTTERTDRERQQRVMHVVEGLLPHSV</sequence>
<protein>
    <recommendedName>
        <fullName evidence="3">VPS37 C-terminal domain-containing protein</fullName>
    </recommendedName>
</protein>
<name>A0ABQ0L4Y0_MYCCL</name>
<evidence type="ECO:0008006" key="3">
    <source>
        <dbReference type="Google" id="ProtNLM"/>
    </source>
</evidence>
<evidence type="ECO:0000313" key="1">
    <source>
        <dbReference type="EMBL" id="GAT46217.1"/>
    </source>
</evidence>